<evidence type="ECO:0000259" key="4">
    <source>
        <dbReference type="PROSITE" id="PS51829"/>
    </source>
</evidence>
<feature type="domain" description="P/Homo B" evidence="4">
    <location>
        <begin position="25"/>
        <end position="208"/>
    </location>
</feature>
<keyword evidence="6" id="KW-1185">Reference proteome</keyword>
<evidence type="ECO:0000313" key="6">
    <source>
        <dbReference type="Proteomes" id="UP000003688"/>
    </source>
</evidence>
<dbReference type="InterPro" id="IPR002884">
    <property type="entry name" value="P_dom"/>
</dbReference>
<evidence type="ECO:0000313" key="5">
    <source>
        <dbReference type="EMBL" id="EEF63443.1"/>
    </source>
</evidence>
<dbReference type="Gene3D" id="2.60.120.260">
    <property type="entry name" value="Galactose-binding domain-like"/>
    <property type="match status" value="1"/>
</dbReference>
<feature type="signal peptide" evidence="3">
    <location>
        <begin position="1"/>
        <end position="27"/>
    </location>
</feature>
<dbReference type="PROSITE" id="PS51829">
    <property type="entry name" value="P_HOMO_B"/>
    <property type="match status" value="1"/>
</dbReference>
<comment type="caution">
    <text evidence="5">The sequence shown here is derived from an EMBL/GenBank/DDBJ whole genome shotgun (WGS) entry which is preliminary data.</text>
</comment>
<evidence type="ECO:0000256" key="3">
    <source>
        <dbReference type="SAM" id="SignalP"/>
    </source>
</evidence>
<proteinExistence type="predicted"/>
<evidence type="ECO:0000256" key="2">
    <source>
        <dbReference type="ARBA" id="ARBA00022801"/>
    </source>
</evidence>
<dbReference type="RefSeq" id="WP_007412750.1">
    <property type="nucleotide sequence ID" value="NZ_ABOX02000001.1"/>
</dbReference>
<dbReference type="GO" id="GO:0006508">
    <property type="term" value="P:proteolysis"/>
    <property type="evidence" value="ECO:0007669"/>
    <property type="project" value="UniProtKB-KW"/>
</dbReference>
<keyword evidence="1" id="KW-0645">Protease</keyword>
<dbReference type="Pfam" id="PF07589">
    <property type="entry name" value="PEP-CTERM"/>
    <property type="match status" value="1"/>
</dbReference>
<feature type="chain" id="PRO_5002894572" description="P/Homo B domain-containing protein" evidence="3">
    <location>
        <begin position="28"/>
        <end position="232"/>
    </location>
</feature>
<reference evidence="5 6" key="1">
    <citation type="journal article" date="2011" name="J. Bacteriol.">
        <title>Genome sequence of 'Pedosphaera parvula' Ellin514, an aerobic Verrucomicrobial isolate from pasture soil.</title>
        <authorList>
            <person name="Kant R."/>
            <person name="van Passel M.W."/>
            <person name="Sangwan P."/>
            <person name="Palva A."/>
            <person name="Lucas S."/>
            <person name="Copeland A."/>
            <person name="Lapidus A."/>
            <person name="Glavina Del Rio T."/>
            <person name="Dalin E."/>
            <person name="Tice H."/>
            <person name="Bruce D."/>
            <person name="Goodwin L."/>
            <person name="Pitluck S."/>
            <person name="Chertkov O."/>
            <person name="Larimer F.W."/>
            <person name="Land M.L."/>
            <person name="Hauser L."/>
            <person name="Brettin T.S."/>
            <person name="Detter J.C."/>
            <person name="Han S."/>
            <person name="de Vos W.M."/>
            <person name="Janssen P.H."/>
            <person name="Smidt H."/>
        </authorList>
    </citation>
    <scope>NUCLEOTIDE SEQUENCE [LARGE SCALE GENOMIC DNA]</scope>
    <source>
        <strain evidence="5 6">Ellin514</strain>
    </source>
</reference>
<name>B9XAA2_PEDPL</name>
<dbReference type="AlphaFoldDB" id="B9XAA2"/>
<dbReference type="Proteomes" id="UP000003688">
    <property type="component" value="Unassembled WGS sequence"/>
</dbReference>
<dbReference type="SUPFAM" id="SSF49785">
    <property type="entry name" value="Galactose-binding domain-like"/>
    <property type="match status" value="1"/>
</dbReference>
<keyword evidence="3" id="KW-0732">Signal</keyword>
<dbReference type="GO" id="GO:0004252">
    <property type="term" value="F:serine-type endopeptidase activity"/>
    <property type="evidence" value="ECO:0007669"/>
    <property type="project" value="InterPro"/>
</dbReference>
<dbReference type="STRING" id="320771.Cflav_PD6078"/>
<evidence type="ECO:0000256" key="1">
    <source>
        <dbReference type="ARBA" id="ARBA00022670"/>
    </source>
</evidence>
<sequence precursor="true">MMNRINPRIRTGLVCGVAMITSLGAYGQTSTTVTNTFTVNKSIPDGSASGLSDTRHLDLTGQNLFKLTYLQVSLNVSGGYNGDYYAYLVHNGGFAVLLNRAGKTSVNSFGYADRGLNITLSDGGAHDVHNYQDFQNPAGGVLTGTWAPDGRNFDPSLVLDTDPRSAFLSSFVDGDPSGDWTLFLADVDFGDQGTLVSWSLTMTAVPEPSTYALLGLGLGAFALVRNGRWKKS</sequence>
<organism evidence="5 6">
    <name type="scientific">Pedosphaera parvula (strain Ellin514)</name>
    <dbReference type="NCBI Taxonomy" id="320771"/>
    <lineage>
        <taxon>Bacteria</taxon>
        <taxon>Pseudomonadati</taxon>
        <taxon>Verrucomicrobiota</taxon>
        <taxon>Pedosphaerae</taxon>
        <taxon>Pedosphaerales</taxon>
        <taxon>Pedosphaeraceae</taxon>
        <taxon>Pedosphaera</taxon>
    </lineage>
</organism>
<protein>
    <recommendedName>
        <fullName evidence="4">P/Homo B domain-containing protein</fullName>
    </recommendedName>
</protein>
<dbReference type="InterPro" id="IPR013424">
    <property type="entry name" value="Ice-binding_C"/>
</dbReference>
<gene>
    <name evidence="5" type="ORF">Cflav_PD6078</name>
</gene>
<dbReference type="NCBIfam" id="TIGR02595">
    <property type="entry name" value="PEP_CTERM"/>
    <property type="match status" value="1"/>
</dbReference>
<accession>B9XAA2</accession>
<dbReference type="InterPro" id="IPR008979">
    <property type="entry name" value="Galactose-bd-like_sf"/>
</dbReference>
<keyword evidence="2" id="KW-0378">Hydrolase</keyword>
<dbReference type="EMBL" id="ABOX02000001">
    <property type="protein sequence ID" value="EEF63443.1"/>
    <property type="molecule type" value="Genomic_DNA"/>
</dbReference>